<dbReference type="GO" id="GO:0005856">
    <property type="term" value="C:cytoskeleton"/>
    <property type="evidence" value="ECO:0007669"/>
    <property type="project" value="TreeGrafter"/>
</dbReference>
<dbReference type="PANTHER" id="PTHR23280:SF21">
    <property type="entry name" value="PROTEIN 4.1 HOMOLOG"/>
    <property type="match status" value="1"/>
</dbReference>
<feature type="domain" description="FERM" evidence="2">
    <location>
        <begin position="101"/>
        <end position="660"/>
    </location>
</feature>
<feature type="compositionally biased region" description="Polar residues" evidence="1">
    <location>
        <begin position="392"/>
        <end position="410"/>
    </location>
</feature>
<dbReference type="SUPFAM" id="SSF54236">
    <property type="entry name" value="Ubiquitin-like"/>
    <property type="match status" value="1"/>
</dbReference>
<dbReference type="AlphaFoldDB" id="A0A8E0RMD7"/>
<dbReference type="InterPro" id="IPR018979">
    <property type="entry name" value="FERM_N"/>
</dbReference>
<name>A0A8E0RMD7_9TREM</name>
<gene>
    <name evidence="3" type="ORF">FBUS_02614</name>
</gene>
<evidence type="ECO:0000259" key="2">
    <source>
        <dbReference type="PROSITE" id="PS50057"/>
    </source>
</evidence>
<evidence type="ECO:0000256" key="1">
    <source>
        <dbReference type="SAM" id="MobiDB-lite"/>
    </source>
</evidence>
<dbReference type="Gene3D" id="1.20.80.10">
    <property type="match status" value="1"/>
</dbReference>
<dbReference type="PROSITE" id="PS50057">
    <property type="entry name" value="FERM_3"/>
    <property type="match status" value="1"/>
</dbReference>
<feature type="compositionally biased region" description="Polar residues" evidence="1">
    <location>
        <begin position="772"/>
        <end position="781"/>
    </location>
</feature>
<dbReference type="InterPro" id="IPR011993">
    <property type="entry name" value="PH-like_dom_sf"/>
</dbReference>
<keyword evidence="4" id="KW-1185">Reference proteome</keyword>
<feature type="region of interest" description="Disordered" evidence="1">
    <location>
        <begin position="459"/>
        <end position="485"/>
    </location>
</feature>
<feature type="region of interest" description="Disordered" evidence="1">
    <location>
        <begin position="884"/>
        <end position="904"/>
    </location>
</feature>
<dbReference type="SUPFAM" id="SSF50729">
    <property type="entry name" value="PH domain-like"/>
    <property type="match status" value="1"/>
</dbReference>
<dbReference type="Gene3D" id="2.30.29.30">
    <property type="entry name" value="Pleckstrin-homology domain (PH domain)/Phosphotyrosine-binding domain (PTB)"/>
    <property type="match status" value="1"/>
</dbReference>
<dbReference type="SMART" id="SM00295">
    <property type="entry name" value="B41"/>
    <property type="match status" value="1"/>
</dbReference>
<proteinExistence type="predicted"/>
<feature type="region of interest" description="Disordered" evidence="1">
    <location>
        <begin position="729"/>
        <end position="787"/>
    </location>
</feature>
<feature type="region of interest" description="Disordered" evidence="1">
    <location>
        <begin position="172"/>
        <end position="214"/>
    </location>
</feature>
<dbReference type="SUPFAM" id="SSF47031">
    <property type="entry name" value="Second domain of FERM"/>
    <property type="match status" value="1"/>
</dbReference>
<organism evidence="3 4">
    <name type="scientific">Fasciolopsis buskii</name>
    <dbReference type="NCBI Taxonomy" id="27845"/>
    <lineage>
        <taxon>Eukaryota</taxon>
        <taxon>Metazoa</taxon>
        <taxon>Spiralia</taxon>
        <taxon>Lophotrochozoa</taxon>
        <taxon>Platyhelminthes</taxon>
        <taxon>Trematoda</taxon>
        <taxon>Digenea</taxon>
        <taxon>Plagiorchiida</taxon>
        <taxon>Echinostomata</taxon>
        <taxon>Echinostomatoidea</taxon>
        <taxon>Fasciolidae</taxon>
        <taxon>Fasciolopsis</taxon>
    </lineage>
</organism>
<accession>A0A8E0RMD7</accession>
<protein>
    <recommendedName>
        <fullName evidence="2">FERM domain-containing protein</fullName>
    </recommendedName>
</protein>
<dbReference type="Pfam" id="PF09379">
    <property type="entry name" value="FERM_N"/>
    <property type="match status" value="1"/>
</dbReference>
<dbReference type="CDD" id="cd14473">
    <property type="entry name" value="FERM_B-lobe"/>
    <property type="match status" value="2"/>
</dbReference>
<dbReference type="GO" id="GO:0031032">
    <property type="term" value="P:actomyosin structure organization"/>
    <property type="evidence" value="ECO:0007669"/>
    <property type="project" value="TreeGrafter"/>
</dbReference>
<feature type="compositionally biased region" description="Pro residues" evidence="1">
    <location>
        <begin position="889"/>
        <end position="901"/>
    </location>
</feature>
<dbReference type="Pfam" id="PF00373">
    <property type="entry name" value="FERM_M"/>
    <property type="match status" value="1"/>
</dbReference>
<comment type="caution">
    <text evidence="3">The sequence shown here is derived from an EMBL/GenBank/DDBJ whole genome shotgun (WGS) entry which is preliminary data.</text>
</comment>
<dbReference type="PANTHER" id="PTHR23280">
    <property type="entry name" value="4.1 G PROTEIN"/>
    <property type="match status" value="1"/>
</dbReference>
<dbReference type="OrthoDB" id="6266673at2759"/>
<dbReference type="Gene3D" id="3.10.20.90">
    <property type="entry name" value="Phosphatidylinositol 3-kinase Catalytic Subunit, Chain A, domain 1"/>
    <property type="match status" value="1"/>
</dbReference>
<dbReference type="SMART" id="SM01196">
    <property type="entry name" value="FERM_C"/>
    <property type="match status" value="1"/>
</dbReference>
<dbReference type="EMBL" id="LUCM01010626">
    <property type="protein sequence ID" value="KAA0185204.1"/>
    <property type="molecule type" value="Genomic_DNA"/>
</dbReference>
<dbReference type="InterPro" id="IPR000299">
    <property type="entry name" value="FERM_domain"/>
</dbReference>
<dbReference type="InterPro" id="IPR019749">
    <property type="entry name" value="Band_41_domain"/>
</dbReference>
<dbReference type="InterPro" id="IPR018980">
    <property type="entry name" value="FERM_PH-like_C"/>
</dbReference>
<feature type="region of interest" description="Disordered" evidence="1">
    <location>
        <begin position="392"/>
        <end position="412"/>
    </location>
</feature>
<dbReference type="InterPro" id="IPR029071">
    <property type="entry name" value="Ubiquitin-like_domsf"/>
</dbReference>
<dbReference type="Proteomes" id="UP000728185">
    <property type="component" value="Unassembled WGS sequence"/>
</dbReference>
<dbReference type="InterPro" id="IPR014352">
    <property type="entry name" value="FERM/acyl-CoA-bd_prot_sf"/>
</dbReference>
<evidence type="ECO:0000313" key="4">
    <source>
        <dbReference type="Proteomes" id="UP000728185"/>
    </source>
</evidence>
<feature type="compositionally biased region" description="Polar residues" evidence="1">
    <location>
        <begin position="180"/>
        <end position="193"/>
    </location>
</feature>
<evidence type="ECO:0000313" key="3">
    <source>
        <dbReference type="EMBL" id="KAA0185204.1"/>
    </source>
</evidence>
<sequence>MCEPEEDDTIEDIWHLRESLVSRTPSAEGPSPRGVGENHLTTNGNQDISCADAPEDQVGSRHHLGDVISVNRSFSVLANLKDTISSVFQLPAVPSLPSTNLFCRVVLLDGRSLRFSLKLNAVGRELFTRVTGYLGMEQDEFFGLTYSLANNLSPVQPDEDLSELGVDGDVNPVIGRASDNPDNTFLLSSTSPSGPIEPSGPNTTSSKKSVRGRRNRTLSQSIRFSELWKRTRAYVGDVLSLWINICTHFQFWLDLDKRILDQCKGSPCVFHFQVKYFIPNPDRDVYCAEARRHYCLQLRQHLLTGRLPCSFNTHILLGAYISQFVLGDAHPRHSGSNDSVDPSARSSFCSRRGSRGISHSEAQSFVSERACSLAEPESSDLDWDVDKVESNNSEPGRIAWTTQSGGSENNPVLRRKCATLGNPGYGDVGPSFDCSRSIRSELAHSTYLSILPHLNRLSRSSSCGRPRTGLSDTSDDDDRGYATVGDENDFSVNRLSISEWTESPGANWPYPSPTGYYCPEMLTRIARLHRRLRGMSRSHAECRFLNQAKRLSMYGVELHLVKVNTLPFNFNAYPEFAFALGVCMSGLILYWGQLRVARFPWLRIVEISLQHSNFILIVRHTDEDAQRKLFCYTLAFSSPKLAMHLFASCVGHHKYFRLGIGRSQSTYRRSDSIPTLSQTSPFITMPPASVTEPTTTVPMPLTEIRRPSARQQRSRLRHWLQCLIPRTMESDSHESTSRNRFRRRLHRDRSTLSPQAAANTGPPDSDAPVAVDTSNTTPANDSSDEVWLRRDNIAVAPTSPSEPSDSHTPECRTACAGIAEAVEATPCRPSWVSRAVVSRLNDSPIVPTIRRVRSTLCGTQRTTVPNSNRPVSFSAMHKRGVLNGAITRPVPPPRPKQPPTPADTRQNRFFTALAKSPSISDSGKATPNLAINLDSIPLVPTYTAIFTPHGIVMQASRLDEKPFTPRKNIGGESGEVSSGELIGINYAPQLTNSLNHVKVGCVIYVERLFVLVVGFSWIIAE</sequence>
<dbReference type="InterPro" id="IPR019748">
    <property type="entry name" value="FERM_central"/>
</dbReference>
<dbReference type="InterPro" id="IPR035963">
    <property type="entry name" value="FERM_2"/>
</dbReference>
<dbReference type="CDD" id="cd01765">
    <property type="entry name" value="FERM_F0_F1"/>
    <property type="match status" value="1"/>
</dbReference>
<reference evidence="3" key="1">
    <citation type="submission" date="2019-05" db="EMBL/GenBank/DDBJ databases">
        <title>Annotation for the trematode Fasciolopsis buski.</title>
        <authorList>
            <person name="Choi Y.-J."/>
        </authorList>
    </citation>
    <scope>NUCLEOTIDE SEQUENCE</scope>
    <source>
        <strain evidence="3">HT</strain>
        <tissue evidence="3">Whole worm</tissue>
    </source>
</reference>
<feature type="region of interest" description="Disordered" evidence="1">
    <location>
        <begin position="22"/>
        <end position="45"/>
    </location>
</feature>
<dbReference type="Pfam" id="PF09380">
    <property type="entry name" value="FERM_C"/>
    <property type="match status" value="1"/>
</dbReference>